<proteinExistence type="predicted"/>
<keyword evidence="1" id="KW-0597">Phosphoprotein</keyword>
<evidence type="ECO:0000256" key="1">
    <source>
        <dbReference type="ARBA" id="ARBA00022553"/>
    </source>
</evidence>
<dbReference type="Gene3D" id="2.90.10.10">
    <property type="entry name" value="Bulb-type lectin domain"/>
    <property type="match status" value="2"/>
</dbReference>
<dbReference type="Proteomes" id="UP000823749">
    <property type="component" value="Chromosome 4"/>
</dbReference>
<dbReference type="PANTHER" id="PTHR32444">
    <property type="entry name" value="BULB-TYPE LECTIN DOMAIN-CONTAINING PROTEIN"/>
    <property type="match status" value="1"/>
</dbReference>
<dbReference type="FunFam" id="2.90.10.30:FF:000003">
    <property type="entry name" value="Os04g0303100 protein"/>
    <property type="match status" value="2"/>
</dbReference>
<feature type="domain" description="Apple" evidence="9">
    <location>
        <begin position="780"/>
        <end position="864"/>
    </location>
</feature>
<keyword evidence="2 7" id="KW-0732">Signal</keyword>
<dbReference type="PROSITE" id="PS50948">
    <property type="entry name" value="PAN"/>
    <property type="match status" value="2"/>
</dbReference>
<keyword evidence="11" id="KW-1185">Reference proteome</keyword>
<dbReference type="Pfam" id="PF01453">
    <property type="entry name" value="B_lectin"/>
    <property type="match status" value="2"/>
</dbReference>
<reference evidence="10" key="1">
    <citation type="submission" date="2020-08" db="EMBL/GenBank/DDBJ databases">
        <title>Plant Genome Project.</title>
        <authorList>
            <person name="Zhang R.-G."/>
        </authorList>
    </citation>
    <scope>NUCLEOTIDE SEQUENCE</scope>
    <source>
        <strain evidence="10">WSP0</strain>
        <tissue evidence="10">Leaf</tissue>
    </source>
</reference>
<protein>
    <submittedName>
        <fullName evidence="10">Uncharacterized protein</fullName>
    </submittedName>
</protein>
<keyword evidence="4" id="KW-0675">Receptor</keyword>
<dbReference type="SUPFAM" id="SSF51110">
    <property type="entry name" value="alpha-D-mannose-specific plant lectins"/>
    <property type="match status" value="2"/>
</dbReference>
<dbReference type="PROSITE" id="PS50927">
    <property type="entry name" value="BULB_LECTIN"/>
    <property type="match status" value="2"/>
</dbReference>
<evidence type="ECO:0000256" key="5">
    <source>
        <dbReference type="ARBA" id="ARBA00023180"/>
    </source>
</evidence>
<keyword evidence="6" id="KW-1133">Transmembrane helix</keyword>
<gene>
    <name evidence="10" type="ORF">RHGRI_009547</name>
</gene>
<keyword evidence="3" id="KW-1015">Disulfide bond</keyword>
<feature type="chain" id="PRO_5043966795" evidence="7">
    <location>
        <begin position="26"/>
        <end position="1003"/>
    </location>
</feature>
<evidence type="ECO:0000313" key="11">
    <source>
        <dbReference type="Proteomes" id="UP000823749"/>
    </source>
</evidence>
<dbReference type="EMBL" id="JACTNZ010000004">
    <property type="protein sequence ID" value="KAG5551156.1"/>
    <property type="molecule type" value="Genomic_DNA"/>
</dbReference>
<dbReference type="Pfam" id="PF00954">
    <property type="entry name" value="S_locus_glycop"/>
    <property type="match status" value="2"/>
</dbReference>
<feature type="transmembrane region" description="Helical" evidence="6">
    <location>
        <begin position="451"/>
        <end position="473"/>
    </location>
</feature>
<dbReference type="InterPro" id="IPR003609">
    <property type="entry name" value="Pan_app"/>
</dbReference>
<keyword evidence="5" id="KW-0325">Glycoprotein</keyword>
<dbReference type="CDD" id="cd01098">
    <property type="entry name" value="PAN_AP_plant"/>
    <property type="match status" value="2"/>
</dbReference>
<evidence type="ECO:0000259" key="8">
    <source>
        <dbReference type="PROSITE" id="PS50927"/>
    </source>
</evidence>
<feature type="domain" description="Apple" evidence="9">
    <location>
        <begin position="348"/>
        <end position="433"/>
    </location>
</feature>
<feature type="domain" description="Bulb-type lectin" evidence="8">
    <location>
        <begin position="512"/>
        <end position="633"/>
    </location>
</feature>
<dbReference type="GO" id="GO:0048544">
    <property type="term" value="P:recognition of pollen"/>
    <property type="evidence" value="ECO:0007669"/>
    <property type="project" value="InterPro"/>
</dbReference>
<dbReference type="Pfam" id="PF08276">
    <property type="entry name" value="PAN_2"/>
    <property type="match status" value="2"/>
</dbReference>
<name>A0AAV6KFF3_9ERIC</name>
<evidence type="ECO:0000256" key="7">
    <source>
        <dbReference type="SAM" id="SignalP"/>
    </source>
</evidence>
<dbReference type="PANTHER" id="PTHR32444:SF183">
    <property type="entry name" value="APPLE DOMAIN-CONTAINING PROTEIN"/>
    <property type="match status" value="1"/>
</dbReference>
<dbReference type="InterPro" id="IPR000858">
    <property type="entry name" value="S_locus_glycoprot_dom"/>
</dbReference>
<evidence type="ECO:0000256" key="6">
    <source>
        <dbReference type="SAM" id="Phobius"/>
    </source>
</evidence>
<evidence type="ECO:0000256" key="4">
    <source>
        <dbReference type="ARBA" id="ARBA00023170"/>
    </source>
</evidence>
<dbReference type="FunFam" id="2.90.10.10:FF:000004">
    <property type="entry name" value="G-type lectin S-receptor-like serine/threonine-protein kinase"/>
    <property type="match status" value="2"/>
</dbReference>
<feature type="signal peptide" evidence="7">
    <location>
        <begin position="1"/>
        <end position="25"/>
    </location>
</feature>
<dbReference type="Gene3D" id="3.50.4.10">
    <property type="entry name" value="Hepatocyte Growth Factor"/>
    <property type="match status" value="2"/>
</dbReference>
<dbReference type="AlphaFoldDB" id="A0AAV6KFF3"/>
<dbReference type="InterPro" id="IPR036426">
    <property type="entry name" value="Bulb-type_lectin_dom_sf"/>
</dbReference>
<feature type="domain" description="Bulb-type lectin" evidence="8">
    <location>
        <begin position="26"/>
        <end position="149"/>
    </location>
</feature>
<keyword evidence="6" id="KW-0812">Transmembrane</keyword>
<dbReference type="SMART" id="SM00108">
    <property type="entry name" value="B_lectin"/>
    <property type="match status" value="2"/>
</dbReference>
<organism evidence="10 11">
    <name type="scientific">Rhododendron griersonianum</name>
    <dbReference type="NCBI Taxonomy" id="479676"/>
    <lineage>
        <taxon>Eukaryota</taxon>
        <taxon>Viridiplantae</taxon>
        <taxon>Streptophyta</taxon>
        <taxon>Embryophyta</taxon>
        <taxon>Tracheophyta</taxon>
        <taxon>Spermatophyta</taxon>
        <taxon>Magnoliopsida</taxon>
        <taxon>eudicotyledons</taxon>
        <taxon>Gunneridae</taxon>
        <taxon>Pentapetalae</taxon>
        <taxon>asterids</taxon>
        <taxon>Ericales</taxon>
        <taxon>Ericaceae</taxon>
        <taxon>Ericoideae</taxon>
        <taxon>Rhodoreae</taxon>
        <taxon>Rhododendron</taxon>
    </lineage>
</organism>
<feature type="transmembrane region" description="Helical" evidence="6">
    <location>
        <begin position="885"/>
        <end position="903"/>
    </location>
</feature>
<evidence type="ECO:0000256" key="2">
    <source>
        <dbReference type="ARBA" id="ARBA00022729"/>
    </source>
</evidence>
<evidence type="ECO:0000256" key="3">
    <source>
        <dbReference type="ARBA" id="ARBA00023157"/>
    </source>
</evidence>
<dbReference type="FunFam" id="3.50.4.10:FF:000002">
    <property type="entry name" value="G-type lectin S-receptor-like serine/threonine-protein kinase"/>
    <property type="match status" value="2"/>
</dbReference>
<keyword evidence="6" id="KW-0472">Membrane</keyword>
<evidence type="ECO:0000313" key="10">
    <source>
        <dbReference type="EMBL" id="KAG5551156.1"/>
    </source>
</evidence>
<sequence length="1003" mass="111052">MEGFALPPLCILSLLVFSILITSNAVDTITTTKSLADGETIVSSGGIFELGFFSPGNSTNRYVGIWYKKIPNTTVVWVANRETPLFDKAGVLKFTSPGILVLVNSTNDTVWIWSTKTSRSAQDPVAQLFDSGNMVVRNSDDEIKAENFLWQSFDYPGNTLLPGMKLGKNFLTGQEWYVSSWKSDDDPGQGVFTYVLDTHGYPQMFLRNGATDLYGSGPWNGLKFSGIQNPAPISRFYYNVSFNYDLNTDVVYYTYEVTNSSVVSRSVLSHEGYMTLWASFDQTSSWIAIGSVPKASCGSYAFCGSYGICNKNNSPVCGCLVKFVPKNPKEWKLHDWSNGCVRRTPLSCQQEGGEDGFVKYSRVKLPDTRNSSFDKRMSLEECRRTCLGNCSCMAYANLDIREAGSGCLLWFGDLIDIKEFIEGGGQDIYVRMASSESGYVNPTPKGRSMRWKWIITALAVSMTLLTTSFYYCIRRRKLKKKGKDLLSFDLGTSIGADNTTMTEAITSKSNGVDTITTTKSLADGETIVSAGEIFELGFFSPGTSKNRYVGIWYKSIPITTVVWVANRETPLFDTSGVLKLASPGILVLVNGTNDTIWSTNTSTTAQDPAAQLLDSGNMVVRNADDEMKAESLLWQSFDYPGNTLLPGMKLGKNSLTGQEWYFSSWKSDDDPGQGVFTLVLNAHGYPQMFIRNGTNDLSVLTHEGYITLSVWVDQTRSWLAMGSAPKAGCDMYASCGSYGICIINNSPMCECLDKFLPKYPKDWYRFDWSRGCVQRTPLGCHEGGEDGFVKYSRVKLPDTRNSWFDTRMSLEECRRTCLGNCSCMAYANLDIREAGTGCLLWFDNLIDFKEFIGGSGQDIYLRMASSESGGYVNSTPKGRNIKRKWIITASMTMLTTAFFYRIWRRKLQKKGLSSSGGGDPAAPLPTPPPVALRLRNPSLPPSSAVVSGSPSFPPPELLLFGWSTGRCRPCLRRHAWCGAFFSVLSPCCGGFGGSRFLWLPIGW</sequence>
<accession>A0AAV6KFF3</accession>
<comment type="caution">
    <text evidence="10">The sequence shown here is derived from an EMBL/GenBank/DDBJ whole genome shotgun (WGS) entry which is preliminary data.</text>
</comment>
<dbReference type="CDD" id="cd00028">
    <property type="entry name" value="B_lectin"/>
    <property type="match status" value="2"/>
</dbReference>
<evidence type="ECO:0000259" key="9">
    <source>
        <dbReference type="PROSITE" id="PS50948"/>
    </source>
</evidence>
<dbReference type="InterPro" id="IPR001480">
    <property type="entry name" value="Bulb-type_lectin_dom"/>
</dbReference>
<dbReference type="SMART" id="SM00473">
    <property type="entry name" value="PAN_AP"/>
    <property type="match status" value="2"/>
</dbReference>